<evidence type="ECO:0000313" key="2">
    <source>
        <dbReference type="EMBL" id="OWM90359.1"/>
    </source>
</evidence>
<protein>
    <recommendedName>
        <fullName evidence="1">Transcription initiation factor TFIID subunit 2 Ig-like domain-containing protein</fullName>
    </recommendedName>
</protein>
<organism evidence="2 3">
    <name type="scientific">Punica granatum</name>
    <name type="common">Pomegranate</name>
    <dbReference type="NCBI Taxonomy" id="22663"/>
    <lineage>
        <taxon>Eukaryota</taxon>
        <taxon>Viridiplantae</taxon>
        <taxon>Streptophyta</taxon>
        <taxon>Embryophyta</taxon>
        <taxon>Tracheophyta</taxon>
        <taxon>Spermatophyta</taxon>
        <taxon>Magnoliopsida</taxon>
        <taxon>eudicotyledons</taxon>
        <taxon>Gunneridae</taxon>
        <taxon>Pentapetalae</taxon>
        <taxon>rosids</taxon>
        <taxon>malvids</taxon>
        <taxon>Myrtales</taxon>
        <taxon>Lythraceae</taxon>
        <taxon>Punica</taxon>
    </lineage>
</organism>
<dbReference type="GO" id="GO:0000976">
    <property type="term" value="F:transcription cis-regulatory region binding"/>
    <property type="evidence" value="ECO:0007669"/>
    <property type="project" value="TreeGrafter"/>
</dbReference>
<proteinExistence type="predicted"/>
<comment type="caution">
    <text evidence="2">The sequence shown here is derived from an EMBL/GenBank/DDBJ whole genome shotgun (WGS) entry which is preliminary data.</text>
</comment>
<dbReference type="PANTHER" id="PTHR15137">
    <property type="entry name" value="TRANSCRIPTION INITIATION FACTOR TFIID"/>
    <property type="match status" value="1"/>
</dbReference>
<dbReference type="GO" id="GO:0005669">
    <property type="term" value="C:transcription factor TFIID complex"/>
    <property type="evidence" value="ECO:0007669"/>
    <property type="project" value="InterPro"/>
</dbReference>
<accession>A0A218Y0J8</accession>
<dbReference type="AlphaFoldDB" id="A0A218Y0J8"/>
<dbReference type="InterPro" id="IPR037813">
    <property type="entry name" value="TAF2"/>
</dbReference>
<dbReference type="Proteomes" id="UP000197138">
    <property type="component" value="Unassembled WGS sequence"/>
</dbReference>
<dbReference type="Pfam" id="PF25316">
    <property type="entry name" value="TAF2_3rd"/>
    <property type="match status" value="1"/>
</dbReference>
<gene>
    <name evidence="2" type="ORF">CDL15_Pgr014661</name>
</gene>
<sequence>MITYFPSQILYDEKVIDNKSIGTRNKLARALARQWFGAPQMMFRCLAREVRNLEHPFLKEFFPWWVGSCGCPVVSSSNGWGDMAAIGNIVPFKALPLEDSTSPKKVSKADGSDDNGDVAPDAAPESPLLWFGADPEMGYLAEIHSNQPVQMPSGEVRIEAAFALARTASEENDWTGLLLLIKFYKGRRFDATIGLPKPNDFRDIPEYFALEYNDNNNNIYSDVFWLAALIESIGELEFGQLSILLLSSLLKRIAQLLQFDRLIFLFMVADQVKLGMHAMRLCQMRGSSDSDYDINSLNLVALLHLFEGRVTFNNVFLHHYLFCILQIFAGKTSISFVASRVMGADPFLELPPKEEPNLSALAIPETAWEPDTVSSSHEQQRESLL</sequence>
<reference evidence="3" key="1">
    <citation type="journal article" date="2017" name="Plant J.">
        <title>The pomegranate (Punica granatum L.) genome and the genomics of punicalagin biosynthesis.</title>
        <authorList>
            <person name="Qin G."/>
            <person name="Xu C."/>
            <person name="Ming R."/>
            <person name="Tang H."/>
            <person name="Guyot R."/>
            <person name="Kramer E.M."/>
            <person name="Hu Y."/>
            <person name="Yi X."/>
            <person name="Qi Y."/>
            <person name="Xu X."/>
            <person name="Gao Z."/>
            <person name="Pan H."/>
            <person name="Jian J."/>
            <person name="Tian Y."/>
            <person name="Yue Z."/>
            <person name="Xu Y."/>
        </authorList>
    </citation>
    <scope>NUCLEOTIDE SEQUENCE [LARGE SCALE GENOMIC DNA]</scope>
    <source>
        <strain evidence="3">cv. Dabenzi</strain>
    </source>
</reference>
<dbReference type="PANTHER" id="PTHR15137:SF9">
    <property type="entry name" value="TRANSCRIPTION INITIATION FACTOR TFIID SUBUNIT 2"/>
    <property type="match status" value="1"/>
</dbReference>
<dbReference type="GO" id="GO:0006367">
    <property type="term" value="P:transcription initiation at RNA polymerase II promoter"/>
    <property type="evidence" value="ECO:0007669"/>
    <property type="project" value="TreeGrafter"/>
</dbReference>
<feature type="domain" description="Transcription initiation factor TFIID subunit 2 Ig-like" evidence="1">
    <location>
        <begin position="103"/>
        <end position="148"/>
    </location>
</feature>
<dbReference type="EMBL" id="MTKT01000548">
    <property type="protein sequence ID" value="OWM90359.1"/>
    <property type="molecule type" value="Genomic_DNA"/>
</dbReference>
<evidence type="ECO:0000313" key="3">
    <source>
        <dbReference type="Proteomes" id="UP000197138"/>
    </source>
</evidence>
<dbReference type="GO" id="GO:0016251">
    <property type="term" value="F:RNA polymerase II general transcription initiation factor activity"/>
    <property type="evidence" value="ECO:0007669"/>
    <property type="project" value="TreeGrafter"/>
</dbReference>
<dbReference type="GO" id="GO:0003682">
    <property type="term" value="F:chromatin binding"/>
    <property type="evidence" value="ECO:0007669"/>
    <property type="project" value="TreeGrafter"/>
</dbReference>
<dbReference type="InterPro" id="IPR057345">
    <property type="entry name" value="Ig-like_TAF2"/>
</dbReference>
<name>A0A218Y0J8_PUNGR</name>
<evidence type="ECO:0000259" key="1">
    <source>
        <dbReference type="Pfam" id="PF25316"/>
    </source>
</evidence>